<evidence type="ECO:0000256" key="1">
    <source>
        <dbReference type="ARBA" id="ARBA00010164"/>
    </source>
</evidence>
<keyword evidence="3" id="KW-0418">Kinase</keyword>
<dbReference type="EMBL" id="JAJMLW010000003">
    <property type="protein sequence ID" value="MCI2242652.1"/>
    <property type="molecule type" value="Genomic_DNA"/>
</dbReference>
<evidence type="ECO:0000256" key="3">
    <source>
        <dbReference type="ARBA" id="ARBA00022777"/>
    </source>
</evidence>
<protein>
    <submittedName>
        <fullName evidence="5">HipA domain-containing protein</fullName>
    </submittedName>
</protein>
<dbReference type="Gene3D" id="1.10.1070.20">
    <property type="match status" value="1"/>
</dbReference>
<evidence type="ECO:0000256" key="2">
    <source>
        <dbReference type="ARBA" id="ARBA00022679"/>
    </source>
</evidence>
<accession>A0ABS9WIE6</accession>
<sequence>MKFPSSHDGEGIGAHEHRVAQAARSCGIMMPETRLLPSRRCPGYFAVRRFDRPGGGEKVHMASAGALLETSHRIPNLDYDLLLKLTLRLTDDMAQVEALFRIMALNVCIGNRDDHARNFSFLYDERAGQWLLSPAYDLTSNPGMNGEHATTVNGRGRGITAEDVVAVGERAGISGRRARSIEREVRDVAGDAGLLVEDEAAS</sequence>
<proteinExistence type="inferred from homology"/>
<evidence type="ECO:0000259" key="4">
    <source>
        <dbReference type="Pfam" id="PF07804"/>
    </source>
</evidence>
<dbReference type="Proteomes" id="UP001430755">
    <property type="component" value="Unassembled WGS sequence"/>
</dbReference>
<dbReference type="RefSeq" id="WP_242166120.1">
    <property type="nucleotide sequence ID" value="NZ_JAJMLW010000003.1"/>
</dbReference>
<evidence type="ECO:0000313" key="5">
    <source>
        <dbReference type="EMBL" id="MCI2242652.1"/>
    </source>
</evidence>
<comment type="caution">
    <text evidence="5">The sequence shown here is derived from an EMBL/GenBank/DDBJ whole genome shotgun (WGS) entry which is preliminary data.</text>
</comment>
<gene>
    <name evidence="5" type="ORF">LPT13_09850</name>
</gene>
<keyword evidence="2" id="KW-0808">Transferase</keyword>
<comment type="similarity">
    <text evidence="1">Belongs to the HipA Ser/Thr kinase family.</text>
</comment>
<organism evidence="5 6">
    <name type="scientific">Adlercreutzia faecimuris</name>
    <dbReference type="NCBI Taxonomy" id="2897341"/>
    <lineage>
        <taxon>Bacteria</taxon>
        <taxon>Bacillati</taxon>
        <taxon>Actinomycetota</taxon>
        <taxon>Coriobacteriia</taxon>
        <taxon>Eggerthellales</taxon>
        <taxon>Eggerthellaceae</taxon>
        <taxon>Adlercreutzia</taxon>
    </lineage>
</organism>
<name>A0ABS9WIE6_9ACTN</name>
<dbReference type="InterPro" id="IPR052028">
    <property type="entry name" value="HipA_Ser/Thr_kinase"/>
</dbReference>
<keyword evidence="6" id="KW-1185">Reference proteome</keyword>
<evidence type="ECO:0000313" key="6">
    <source>
        <dbReference type="Proteomes" id="UP001430755"/>
    </source>
</evidence>
<dbReference type="PANTHER" id="PTHR37419">
    <property type="entry name" value="SERINE/THREONINE-PROTEIN KINASE TOXIN HIPA"/>
    <property type="match status" value="1"/>
</dbReference>
<reference evidence="5" key="1">
    <citation type="submission" date="2021-11" db="EMBL/GenBank/DDBJ databases">
        <title>A Novel Adlercreutzia Species, isolated from a Allomyrina dichotoma larva feces.</title>
        <authorList>
            <person name="Suh M.K."/>
        </authorList>
    </citation>
    <scope>NUCLEOTIDE SEQUENCE</scope>
    <source>
        <strain evidence="5">JBNU-10</strain>
    </source>
</reference>
<dbReference type="InterPro" id="IPR012893">
    <property type="entry name" value="HipA-like_C"/>
</dbReference>
<dbReference type="PANTHER" id="PTHR37419:SF8">
    <property type="entry name" value="TOXIN YJJJ"/>
    <property type="match status" value="1"/>
</dbReference>
<feature type="domain" description="HipA-like C-terminal" evidence="4">
    <location>
        <begin position="2"/>
        <end position="187"/>
    </location>
</feature>
<dbReference type="Pfam" id="PF07804">
    <property type="entry name" value="HipA_C"/>
    <property type="match status" value="1"/>
</dbReference>